<name>A0A8S0ZYK9_ARCPL</name>
<feature type="transmembrane region" description="Helical" evidence="6">
    <location>
        <begin position="141"/>
        <end position="162"/>
    </location>
</feature>
<dbReference type="PANTHER" id="PTHR16740">
    <property type="entry name" value="CYTOCHROME B5-RELATED PROTEIN-RELATED"/>
    <property type="match status" value="1"/>
</dbReference>
<keyword evidence="3 6" id="KW-0408">Iron</keyword>
<feature type="domain" description="Cytochrome b5 heme-binding" evidence="7">
    <location>
        <begin position="38"/>
        <end position="102"/>
    </location>
</feature>
<dbReference type="Pfam" id="PF00487">
    <property type="entry name" value="FA_desaturase"/>
    <property type="match status" value="1"/>
</dbReference>
<organism evidence="8 9">
    <name type="scientific">Arctia plantaginis</name>
    <name type="common">Wood tiger moth</name>
    <name type="synonym">Phalaena plantaginis</name>
    <dbReference type="NCBI Taxonomy" id="874455"/>
    <lineage>
        <taxon>Eukaryota</taxon>
        <taxon>Metazoa</taxon>
        <taxon>Ecdysozoa</taxon>
        <taxon>Arthropoda</taxon>
        <taxon>Hexapoda</taxon>
        <taxon>Insecta</taxon>
        <taxon>Pterygota</taxon>
        <taxon>Neoptera</taxon>
        <taxon>Endopterygota</taxon>
        <taxon>Lepidoptera</taxon>
        <taxon>Glossata</taxon>
        <taxon>Ditrysia</taxon>
        <taxon>Noctuoidea</taxon>
        <taxon>Erebidae</taxon>
        <taxon>Arctiinae</taxon>
        <taxon>Arctia</taxon>
    </lineage>
</organism>
<evidence type="ECO:0000256" key="5">
    <source>
        <dbReference type="ARBA" id="ARBA00073492"/>
    </source>
</evidence>
<dbReference type="Proteomes" id="UP000494256">
    <property type="component" value="Unassembled WGS sequence"/>
</dbReference>
<dbReference type="InterPro" id="IPR005804">
    <property type="entry name" value="FA_desaturase_dom"/>
</dbReference>
<dbReference type="SMART" id="SM01117">
    <property type="entry name" value="Cyt-b5"/>
    <property type="match status" value="1"/>
</dbReference>
<dbReference type="SUPFAM" id="SSF55856">
    <property type="entry name" value="Cytochrome b5-like heme/steroid binding domain"/>
    <property type="match status" value="1"/>
</dbReference>
<evidence type="ECO:0000313" key="9">
    <source>
        <dbReference type="Proteomes" id="UP000494256"/>
    </source>
</evidence>
<evidence type="ECO:0000256" key="6">
    <source>
        <dbReference type="RuleBase" id="RU362121"/>
    </source>
</evidence>
<keyword evidence="1 6" id="KW-0349">Heme</keyword>
<sequence>MAPNADRRQVSFPQLSYPVLRDAIPKTAQYWLKGKRMQDGAEGLWRIHDNLYDLTDFKSTHPGGEEWLTVSRGTDITELFETHHLKGKAETLLPKYFVRAAKTPRNYPFSFKEDGFYKTLKLKVMSEMQNVPKDLKKKSDFITDSLLITLMILSPASCWAWTESFILGSTLILLNCLVLSSVTICAHNYFHRSDNWRMYIFNLSGLCYSDWRISHAMSHHMHANTAHDIELSMLEPFLQFLPYKDKPIWAQMGAFYYPVVYSVTFLGVMVHDFILCILKHEGKSLTWKNLIPFTLPAWMYMTGGLSLPWTIAVWLTTMVTGSFMFVIYGLTAGHHSHRNFFEGDTPRNQNLDWGMHQLDVVVERSDYAGDHFKAITRFGNHALHHLFPTLDHGELNYLYPILLEHCEKFESQLKTNTFYEAIINMSKQLVRKRPLNFSQNKIIK</sequence>
<evidence type="ECO:0000256" key="4">
    <source>
        <dbReference type="ARBA" id="ARBA00055674"/>
    </source>
</evidence>
<dbReference type="PROSITE" id="PS50255">
    <property type="entry name" value="CYTOCHROME_B5_2"/>
    <property type="match status" value="1"/>
</dbReference>
<dbReference type="EMBL" id="CADEBD010000308">
    <property type="protein sequence ID" value="CAB3238962.1"/>
    <property type="molecule type" value="Genomic_DNA"/>
</dbReference>
<evidence type="ECO:0000256" key="2">
    <source>
        <dbReference type="ARBA" id="ARBA00022723"/>
    </source>
</evidence>
<evidence type="ECO:0000259" key="7">
    <source>
        <dbReference type="PROSITE" id="PS50255"/>
    </source>
</evidence>
<accession>A0A8S0ZYK9</accession>
<protein>
    <recommendedName>
        <fullName evidence="5">Cytochrome b5-related protein</fullName>
    </recommendedName>
</protein>
<keyword evidence="6" id="KW-0812">Transmembrane</keyword>
<comment type="function">
    <text evidence="4">May play a role in muscle cell metabolism.</text>
</comment>
<dbReference type="Pfam" id="PF00173">
    <property type="entry name" value="Cyt-b5"/>
    <property type="match status" value="1"/>
</dbReference>
<dbReference type="GO" id="GO:0020037">
    <property type="term" value="F:heme binding"/>
    <property type="evidence" value="ECO:0007669"/>
    <property type="project" value="UniProtKB-UniRule"/>
</dbReference>
<dbReference type="InterPro" id="IPR036400">
    <property type="entry name" value="Cyt_B5-like_heme/steroid_sf"/>
</dbReference>
<feature type="transmembrane region" description="Helical" evidence="6">
    <location>
        <begin position="298"/>
        <end position="330"/>
    </location>
</feature>
<comment type="similarity">
    <text evidence="6">Belongs to the cytochrome b5 family.</text>
</comment>
<evidence type="ECO:0000313" key="8">
    <source>
        <dbReference type="EMBL" id="CAB3238962.1"/>
    </source>
</evidence>
<dbReference type="GO" id="GO:0006629">
    <property type="term" value="P:lipid metabolic process"/>
    <property type="evidence" value="ECO:0007669"/>
    <property type="project" value="InterPro"/>
</dbReference>
<feature type="transmembrane region" description="Helical" evidence="6">
    <location>
        <begin position="254"/>
        <end position="278"/>
    </location>
</feature>
<dbReference type="FunFam" id="3.10.120.10:FF:000020">
    <property type="entry name" value="Cytochrome b5-related protein"/>
    <property type="match status" value="1"/>
</dbReference>
<dbReference type="PANTHER" id="PTHR16740:SF1">
    <property type="entry name" value="CYTOCHROME B5-RELATED PROTEIN-RELATED"/>
    <property type="match status" value="1"/>
</dbReference>
<dbReference type="Gene3D" id="3.10.120.10">
    <property type="entry name" value="Cytochrome b5-like heme/steroid binding domain"/>
    <property type="match status" value="1"/>
</dbReference>
<dbReference type="InterPro" id="IPR018506">
    <property type="entry name" value="Cyt_B5_heme-BS"/>
</dbReference>
<evidence type="ECO:0000256" key="1">
    <source>
        <dbReference type="ARBA" id="ARBA00022617"/>
    </source>
</evidence>
<comment type="caution">
    <text evidence="8">The sequence shown here is derived from an EMBL/GenBank/DDBJ whole genome shotgun (WGS) entry which is preliminary data.</text>
</comment>
<comment type="caution">
    <text evidence="6">Lacks conserved residue(s) required for the propagation of feature annotation.</text>
</comment>
<keyword evidence="2 6" id="KW-0479">Metal-binding</keyword>
<dbReference type="OrthoDB" id="7354186at2759"/>
<dbReference type="PROSITE" id="PS00191">
    <property type="entry name" value="CYTOCHROME_B5_1"/>
    <property type="match status" value="1"/>
</dbReference>
<dbReference type="AlphaFoldDB" id="A0A8S0ZYK9"/>
<dbReference type="InterPro" id="IPR001199">
    <property type="entry name" value="Cyt_B5-like_heme/steroid-bd"/>
</dbReference>
<proteinExistence type="inferred from homology"/>
<keyword evidence="6" id="KW-1133">Transmembrane helix</keyword>
<keyword evidence="6" id="KW-0472">Membrane</keyword>
<evidence type="ECO:0000256" key="3">
    <source>
        <dbReference type="ARBA" id="ARBA00023004"/>
    </source>
</evidence>
<gene>
    <name evidence="8" type="ORF">APLA_LOCUS8425</name>
</gene>
<feature type="transmembrane region" description="Helical" evidence="6">
    <location>
        <begin position="168"/>
        <end position="190"/>
    </location>
</feature>
<dbReference type="InterPro" id="IPR053100">
    <property type="entry name" value="Cytochrome_b5-related"/>
</dbReference>
<dbReference type="GO" id="GO:0046872">
    <property type="term" value="F:metal ion binding"/>
    <property type="evidence" value="ECO:0007669"/>
    <property type="project" value="UniProtKB-UniRule"/>
</dbReference>
<reference evidence="8 9" key="1">
    <citation type="submission" date="2020-04" db="EMBL/GenBank/DDBJ databases">
        <authorList>
            <person name="Wallbank WR R."/>
            <person name="Pardo Diaz C."/>
            <person name="Kozak K."/>
            <person name="Martin S."/>
            <person name="Jiggins C."/>
            <person name="Moest M."/>
            <person name="Warren A I."/>
            <person name="Byers J.R.P. K."/>
            <person name="Montejo-Kovacevich G."/>
            <person name="Yen C E."/>
        </authorList>
    </citation>
    <scope>NUCLEOTIDE SEQUENCE [LARGE SCALE GENOMIC DNA]</scope>
</reference>